<dbReference type="EMBL" id="JACHMG010000001">
    <property type="protein sequence ID" value="MBB4682841.1"/>
    <property type="molecule type" value="Genomic_DNA"/>
</dbReference>
<evidence type="ECO:0000259" key="1">
    <source>
        <dbReference type="Pfam" id="PF19834"/>
    </source>
</evidence>
<feature type="domain" description="DUF6314" evidence="1">
    <location>
        <begin position="12"/>
        <end position="141"/>
    </location>
</feature>
<keyword evidence="3" id="KW-1185">Reference proteome</keyword>
<dbReference type="AlphaFoldDB" id="A0A840IKI9"/>
<reference evidence="2 3" key="1">
    <citation type="submission" date="2020-08" db="EMBL/GenBank/DDBJ databases">
        <title>Sequencing the genomes of 1000 actinobacteria strains.</title>
        <authorList>
            <person name="Klenk H.-P."/>
        </authorList>
    </citation>
    <scope>NUCLEOTIDE SEQUENCE [LARGE SCALE GENOMIC DNA]</scope>
    <source>
        <strain evidence="2 3">DSM 45859</strain>
    </source>
</reference>
<organism evidence="2 3">
    <name type="scientific">Amycolatopsis jiangsuensis</name>
    <dbReference type="NCBI Taxonomy" id="1181879"/>
    <lineage>
        <taxon>Bacteria</taxon>
        <taxon>Bacillati</taxon>
        <taxon>Actinomycetota</taxon>
        <taxon>Actinomycetes</taxon>
        <taxon>Pseudonocardiales</taxon>
        <taxon>Pseudonocardiaceae</taxon>
        <taxon>Amycolatopsis</taxon>
    </lineage>
</organism>
<accession>A0A840IKI9</accession>
<gene>
    <name evidence="2" type="ORF">BJY18_000326</name>
</gene>
<proteinExistence type="predicted"/>
<comment type="caution">
    <text evidence="2">The sequence shown here is derived from an EMBL/GenBank/DDBJ whole genome shotgun (WGS) entry which is preliminary data.</text>
</comment>
<evidence type="ECO:0000313" key="2">
    <source>
        <dbReference type="EMBL" id="MBB4682841.1"/>
    </source>
</evidence>
<name>A0A840IKI9_9PSEU</name>
<dbReference type="Pfam" id="PF19834">
    <property type="entry name" value="DUF6314"/>
    <property type="match status" value="1"/>
</dbReference>
<dbReference type="InterPro" id="IPR045632">
    <property type="entry name" value="DUF6314"/>
</dbReference>
<dbReference type="Proteomes" id="UP000581769">
    <property type="component" value="Unassembled WGS sequence"/>
</dbReference>
<sequence length="152" mass="16562">MAFPLSDLAGYFAGTWRLARDIAGVDGTGLGRASGQATFTLEDEVLVYHEAGQLDLGTHTGPFSRTLHYRITGAGLAAVHFDHGGFFHDLDLTTGEWVAGHPCRADFYRGGYLVLDRRSWRQEWTVRGPAKDHVITSHFTREDAAPGDASSG</sequence>
<evidence type="ECO:0000313" key="3">
    <source>
        <dbReference type="Proteomes" id="UP000581769"/>
    </source>
</evidence>
<dbReference type="RefSeq" id="WP_312873699.1">
    <property type="nucleotide sequence ID" value="NZ_JACHMG010000001.1"/>
</dbReference>
<protein>
    <recommendedName>
        <fullName evidence="1">DUF6314 domain-containing protein</fullName>
    </recommendedName>
</protein>